<gene>
    <name evidence="1" type="ORF">H1S01_09225</name>
</gene>
<protein>
    <submittedName>
        <fullName evidence="1">Uncharacterized protein</fullName>
    </submittedName>
</protein>
<keyword evidence="2" id="KW-1185">Reference proteome</keyword>
<organism evidence="1 2">
    <name type="scientific">Heliobacterium chlorum</name>
    <dbReference type="NCBI Taxonomy" id="2698"/>
    <lineage>
        <taxon>Bacteria</taxon>
        <taxon>Bacillati</taxon>
        <taxon>Bacillota</taxon>
        <taxon>Clostridia</taxon>
        <taxon>Eubacteriales</taxon>
        <taxon>Heliobacteriaceae</taxon>
        <taxon>Heliobacterium</taxon>
    </lineage>
</organism>
<dbReference type="RefSeq" id="WP_188039897.1">
    <property type="nucleotide sequence ID" value="NZ_JACVHF010000007.1"/>
</dbReference>
<evidence type="ECO:0000313" key="1">
    <source>
        <dbReference type="EMBL" id="MBC9784691.1"/>
    </source>
</evidence>
<reference evidence="1 2" key="1">
    <citation type="submission" date="2020-07" db="EMBL/GenBank/DDBJ databases">
        <title>Draft whole-genome sequence of Heliobacterium chlorum DSM 3682, type strain.</title>
        <authorList>
            <person name="Kyndt J.A."/>
            <person name="Meyer T.E."/>
            <person name="Imhoff J.F."/>
        </authorList>
    </citation>
    <scope>NUCLEOTIDE SEQUENCE [LARGE SCALE GENOMIC DNA]</scope>
    <source>
        <strain evidence="1 2">DSM 3682</strain>
    </source>
</reference>
<dbReference type="Proteomes" id="UP000617402">
    <property type="component" value="Unassembled WGS sequence"/>
</dbReference>
<comment type="caution">
    <text evidence="1">The sequence shown here is derived from an EMBL/GenBank/DDBJ whole genome shotgun (WGS) entry which is preliminary data.</text>
</comment>
<name>A0ABR7T4U5_HELCL</name>
<dbReference type="EMBL" id="JACVHF010000007">
    <property type="protein sequence ID" value="MBC9784691.1"/>
    <property type="molecule type" value="Genomic_DNA"/>
</dbReference>
<sequence>MIISSQKPVILSCRACRGRFELSVNGKSYNDTMPNTEPIDLIYIGSTHYVTDETHALAEMICVCPRCKAKNKYEVWMPKNVRFSCVSGEA</sequence>
<evidence type="ECO:0000313" key="2">
    <source>
        <dbReference type="Proteomes" id="UP000617402"/>
    </source>
</evidence>
<proteinExistence type="predicted"/>
<accession>A0ABR7T4U5</accession>